<gene>
    <name evidence="1" type="ORF">ACFQ07_25095</name>
</gene>
<evidence type="ECO:0000313" key="2">
    <source>
        <dbReference type="Proteomes" id="UP001597083"/>
    </source>
</evidence>
<dbReference type="InterPro" id="IPR029058">
    <property type="entry name" value="AB_hydrolase_fold"/>
</dbReference>
<evidence type="ECO:0000313" key="1">
    <source>
        <dbReference type="EMBL" id="MFD0855542.1"/>
    </source>
</evidence>
<accession>A0ABW3CPJ3</accession>
<feature type="non-terminal residue" evidence="1">
    <location>
        <position position="1"/>
    </location>
</feature>
<comment type="caution">
    <text evidence="1">The sequence shown here is derived from an EMBL/GenBank/DDBJ whole genome shotgun (WGS) entry which is preliminary data.</text>
</comment>
<reference evidence="2" key="1">
    <citation type="journal article" date="2019" name="Int. J. Syst. Evol. Microbiol.">
        <title>The Global Catalogue of Microorganisms (GCM) 10K type strain sequencing project: providing services to taxonomists for standard genome sequencing and annotation.</title>
        <authorList>
            <consortium name="The Broad Institute Genomics Platform"/>
            <consortium name="The Broad Institute Genome Sequencing Center for Infectious Disease"/>
            <person name="Wu L."/>
            <person name="Ma J."/>
        </authorList>
    </citation>
    <scope>NUCLEOTIDE SEQUENCE [LARGE SCALE GENOMIC DNA]</scope>
    <source>
        <strain evidence="2">JCM 31696</strain>
    </source>
</reference>
<dbReference type="Gene3D" id="3.40.50.1820">
    <property type="entry name" value="alpha/beta hydrolase"/>
    <property type="match status" value="1"/>
</dbReference>
<proteinExistence type="predicted"/>
<protein>
    <submittedName>
        <fullName evidence="1">Enterochelin esterase</fullName>
    </submittedName>
</protein>
<dbReference type="EMBL" id="JBHTIR010003648">
    <property type="protein sequence ID" value="MFD0855542.1"/>
    <property type="molecule type" value="Genomic_DNA"/>
</dbReference>
<dbReference type="Proteomes" id="UP001597083">
    <property type="component" value="Unassembled WGS sequence"/>
</dbReference>
<sequence>GALVPEVWRRWLHRDPVRMAPAHAADLRTMRGIWIDAGMSDEHHLDIGAQAFHQALDAAGVAADRIHYELFPGGHGGLDHRYPLALAWLAGRLAV</sequence>
<keyword evidence="2" id="KW-1185">Reference proteome</keyword>
<name>A0ABW3CPJ3_9ACTN</name>
<dbReference type="SUPFAM" id="SSF53474">
    <property type="entry name" value="alpha/beta-Hydrolases"/>
    <property type="match status" value="1"/>
</dbReference>
<organism evidence="1 2">
    <name type="scientific">Actinomadura adrarensis</name>
    <dbReference type="NCBI Taxonomy" id="1819600"/>
    <lineage>
        <taxon>Bacteria</taxon>
        <taxon>Bacillati</taxon>
        <taxon>Actinomycetota</taxon>
        <taxon>Actinomycetes</taxon>
        <taxon>Streptosporangiales</taxon>
        <taxon>Thermomonosporaceae</taxon>
        <taxon>Actinomadura</taxon>
    </lineage>
</organism>